<dbReference type="GO" id="GO:0015648">
    <property type="term" value="F:lipid-linked peptidoglycan transporter activity"/>
    <property type="evidence" value="ECO:0007669"/>
    <property type="project" value="TreeGrafter"/>
</dbReference>
<evidence type="ECO:0000313" key="7">
    <source>
        <dbReference type="EMBL" id="SKA05659.1"/>
    </source>
</evidence>
<name>A0A1T4QPH8_9FIRM</name>
<keyword evidence="4 6" id="KW-1133">Transmembrane helix</keyword>
<sequence length="356" mass="39613">MLDLRRTLALLLPLSLMAIGVMLVDRATAVRSWQDYGNYHAYGLRQAQFALLALLAFFLAWRTTVPFWQNWAWSMWAITVVLNGFLLVPGWSIAAGGAARWLKLGDLVIAPAGLMLLTTCLVLPLLPRRRWMLALLMGESLLLAAQPDFSQIPVLWAAGLTVLVLKGNFGLREGLAGALGLLLFSGLAWLHPYVQGRIYNVLWPIPGQGGEDYLGLRRMWAEAGWWGQGFTWRQESYYISSPEDDYLFAFLAHKLGWVAAVLLVIAYLAWVWAVWPRRWEKYWQGDYPLMVRGALLAWLGSAAALHFLTNSGWFPITTINLPWMSWGGTGLITTAWAAGLAAGMVGKEEGEYAGAG</sequence>
<accession>A0A1T4QPH8</accession>
<gene>
    <name evidence="7" type="ORF">SAMN02745885_01749</name>
</gene>
<evidence type="ECO:0000313" key="8">
    <source>
        <dbReference type="Proteomes" id="UP000189933"/>
    </source>
</evidence>
<keyword evidence="5 6" id="KW-0472">Membrane</keyword>
<dbReference type="GO" id="GO:0008360">
    <property type="term" value="P:regulation of cell shape"/>
    <property type="evidence" value="ECO:0007669"/>
    <property type="project" value="UniProtKB-KW"/>
</dbReference>
<evidence type="ECO:0000256" key="2">
    <source>
        <dbReference type="ARBA" id="ARBA00022692"/>
    </source>
</evidence>
<keyword evidence="3" id="KW-0133">Cell shape</keyword>
<dbReference type="GO" id="GO:0051301">
    <property type="term" value="P:cell division"/>
    <property type="evidence" value="ECO:0007669"/>
    <property type="project" value="UniProtKB-KW"/>
</dbReference>
<keyword evidence="7" id="KW-0132">Cell division</keyword>
<dbReference type="InterPro" id="IPR001182">
    <property type="entry name" value="FtsW/RodA"/>
</dbReference>
<evidence type="ECO:0000256" key="3">
    <source>
        <dbReference type="ARBA" id="ARBA00022960"/>
    </source>
</evidence>
<feature type="transmembrane region" description="Helical" evidence="6">
    <location>
        <begin position="323"/>
        <end position="345"/>
    </location>
</feature>
<dbReference type="GO" id="GO:0005886">
    <property type="term" value="C:plasma membrane"/>
    <property type="evidence" value="ECO:0007669"/>
    <property type="project" value="TreeGrafter"/>
</dbReference>
<feature type="transmembrane region" description="Helical" evidence="6">
    <location>
        <begin position="287"/>
        <end position="308"/>
    </location>
</feature>
<dbReference type="PANTHER" id="PTHR30474">
    <property type="entry name" value="CELL CYCLE PROTEIN"/>
    <property type="match status" value="1"/>
</dbReference>
<feature type="transmembrane region" description="Helical" evidence="6">
    <location>
        <begin position="73"/>
        <end position="95"/>
    </location>
</feature>
<keyword evidence="7" id="KW-0131">Cell cycle</keyword>
<reference evidence="8" key="1">
    <citation type="submission" date="2017-02" db="EMBL/GenBank/DDBJ databases">
        <authorList>
            <person name="Varghese N."/>
            <person name="Submissions S."/>
        </authorList>
    </citation>
    <scope>NUCLEOTIDE SEQUENCE [LARGE SCALE GENOMIC DNA]</scope>
    <source>
        <strain evidence="8">DSM 16521</strain>
    </source>
</reference>
<dbReference type="AlphaFoldDB" id="A0A1T4QPH8"/>
<dbReference type="Proteomes" id="UP000189933">
    <property type="component" value="Unassembled WGS sequence"/>
</dbReference>
<evidence type="ECO:0000256" key="6">
    <source>
        <dbReference type="SAM" id="Phobius"/>
    </source>
</evidence>
<feature type="transmembrane region" description="Helical" evidence="6">
    <location>
        <begin position="107"/>
        <end position="126"/>
    </location>
</feature>
<organism evidence="7 8">
    <name type="scientific">Carboxydocella sporoproducens DSM 16521</name>
    <dbReference type="NCBI Taxonomy" id="1121270"/>
    <lineage>
        <taxon>Bacteria</taxon>
        <taxon>Bacillati</taxon>
        <taxon>Bacillota</taxon>
        <taxon>Clostridia</taxon>
        <taxon>Eubacteriales</taxon>
        <taxon>Clostridiales Family XVI. Incertae Sedis</taxon>
        <taxon>Carboxydocella</taxon>
    </lineage>
</organism>
<keyword evidence="8" id="KW-1185">Reference proteome</keyword>
<protein>
    <submittedName>
        <fullName evidence="7">Cell division protein FtsW, lipid II flippase</fullName>
    </submittedName>
</protein>
<dbReference type="EMBL" id="FUXM01000020">
    <property type="protein sequence ID" value="SKA05659.1"/>
    <property type="molecule type" value="Genomic_DNA"/>
</dbReference>
<evidence type="ECO:0000256" key="1">
    <source>
        <dbReference type="ARBA" id="ARBA00004141"/>
    </source>
</evidence>
<keyword evidence="2 6" id="KW-0812">Transmembrane</keyword>
<proteinExistence type="predicted"/>
<feature type="transmembrane region" description="Helical" evidence="6">
    <location>
        <begin position="42"/>
        <end position="61"/>
    </location>
</feature>
<dbReference type="GO" id="GO:0032153">
    <property type="term" value="C:cell division site"/>
    <property type="evidence" value="ECO:0007669"/>
    <property type="project" value="TreeGrafter"/>
</dbReference>
<comment type="subcellular location">
    <subcellularLocation>
        <location evidence="1">Membrane</location>
        <topology evidence="1">Multi-pass membrane protein</topology>
    </subcellularLocation>
</comment>
<dbReference type="Pfam" id="PF01098">
    <property type="entry name" value="FTSW_RODA_SPOVE"/>
    <property type="match status" value="1"/>
</dbReference>
<evidence type="ECO:0000256" key="4">
    <source>
        <dbReference type="ARBA" id="ARBA00022989"/>
    </source>
</evidence>
<evidence type="ECO:0000256" key="5">
    <source>
        <dbReference type="ARBA" id="ARBA00023136"/>
    </source>
</evidence>
<feature type="transmembrane region" description="Helical" evidence="6">
    <location>
        <begin position="255"/>
        <end position="275"/>
    </location>
</feature>
<dbReference type="RefSeq" id="WP_078665790.1">
    <property type="nucleotide sequence ID" value="NZ_FUXM01000020.1"/>
</dbReference>